<gene>
    <name evidence="7" type="ORF">GCM10009807_06670</name>
</gene>
<protein>
    <submittedName>
        <fullName evidence="7">GAF domain-containing protein</fullName>
    </submittedName>
</protein>
<name>A0ABP4RZY3_9MICO</name>
<evidence type="ECO:0000256" key="4">
    <source>
        <dbReference type="SAM" id="MobiDB-lite"/>
    </source>
</evidence>
<dbReference type="InterPro" id="IPR029016">
    <property type="entry name" value="GAF-like_dom_sf"/>
</dbReference>
<sequence length="549" mass="57852">MSRTDQHAQVDDDRADRRLRDLLRATTSVVERLDLEIVLRRIVESAMNLVGARYGALGVIAADGDGLERFIHVGVDAATVAHIGHLPAGRGLLGAVIADRAPIRLENLTADPRSVGFPAHHPAMDAFLGVPIRVGEQVYGNLYLAESDHGPFTGDDEELVVALAASAGIAIENARLFDITRSREAWSATTADVMAAMLDADTEDVLEVIADHVGALMDVDLVAVMVPHGDEEFRVTTVRGAAGTAPGAPARGEILPAAGTLAARALSTRRAASVDAQSLPDGRSDRGPTVAIPLFAADEPLGVLTVSRRPNAPAFTAVDLDMAFAFAGQAGVAIEVVRAREDRRRLDQSRDRARIARDLHDHVIQRLFGAGLSLQAVSTTVDAEAGAAIERQVDALDAAIKDIRTVIFALGSGDRTQRRLRDRMLDVVSELSTGMLMTPRVTFAGALDSLVSTGLADELTAVLRECLTNVAKHAQAQSVEVALSIESGIVTLTVVDDGRGIPPDVHMSGLANMIERAALLGGTCTISPGPEGGTRVGWTVPATTEGRAG</sequence>
<evidence type="ECO:0000313" key="7">
    <source>
        <dbReference type="EMBL" id="GAA1665196.1"/>
    </source>
</evidence>
<dbReference type="SMART" id="SM00065">
    <property type="entry name" value="GAF"/>
    <property type="match status" value="2"/>
</dbReference>
<dbReference type="Proteomes" id="UP001500596">
    <property type="component" value="Unassembled WGS sequence"/>
</dbReference>
<dbReference type="Pfam" id="PF13185">
    <property type="entry name" value="GAF_2"/>
    <property type="match status" value="1"/>
</dbReference>
<evidence type="ECO:0000313" key="8">
    <source>
        <dbReference type="Proteomes" id="UP001500596"/>
    </source>
</evidence>
<evidence type="ECO:0000256" key="1">
    <source>
        <dbReference type="ARBA" id="ARBA00022679"/>
    </source>
</evidence>
<proteinExistence type="predicted"/>
<dbReference type="Gene3D" id="1.20.5.1930">
    <property type="match status" value="1"/>
</dbReference>
<comment type="caution">
    <text evidence="7">The sequence shown here is derived from an EMBL/GenBank/DDBJ whole genome shotgun (WGS) entry which is preliminary data.</text>
</comment>
<dbReference type="SUPFAM" id="SSF55874">
    <property type="entry name" value="ATPase domain of HSP90 chaperone/DNA topoisomerase II/histidine kinase"/>
    <property type="match status" value="1"/>
</dbReference>
<feature type="domain" description="GAF" evidence="5">
    <location>
        <begin position="201"/>
        <end position="344"/>
    </location>
</feature>
<evidence type="ECO:0000259" key="5">
    <source>
        <dbReference type="SMART" id="SM00065"/>
    </source>
</evidence>
<dbReference type="EMBL" id="BAAAPK010000001">
    <property type="protein sequence ID" value="GAA1665196.1"/>
    <property type="molecule type" value="Genomic_DNA"/>
</dbReference>
<keyword evidence="1" id="KW-0808">Transferase</keyword>
<feature type="domain" description="GAF" evidence="5">
    <location>
        <begin position="34"/>
        <end position="181"/>
    </location>
</feature>
<evidence type="ECO:0000256" key="3">
    <source>
        <dbReference type="ARBA" id="ARBA00023012"/>
    </source>
</evidence>
<dbReference type="CDD" id="cd16917">
    <property type="entry name" value="HATPase_UhpB-NarQ-NarX-like"/>
    <property type="match status" value="1"/>
</dbReference>
<keyword evidence="8" id="KW-1185">Reference proteome</keyword>
<keyword evidence="3" id="KW-0902">Two-component regulatory system</keyword>
<dbReference type="SUPFAM" id="SSF55781">
    <property type="entry name" value="GAF domain-like"/>
    <property type="match status" value="2"/>
</dbReference>
<dbReference type="PANTHER" id="PTHR24421">
    <property type="entry name" value="NITRATE/NITRITE SENSOR PROTEIN NARX-RELATED"/>
    <property type="match status" value="1"/>
</dbReference>
<dbReference type="InterPro" id="IPR036890">
    <property type="entry name" value="HATPase_C_sf"/>
</dbReference>
<feature type="region of interest" description="Disordered" evidence="4">
    <location>
        <begin position="530"/>
        <end position="549"/>
    </location>
</feature>
<dbReference type="InterPro" id="IPR003018">
    <property type="entry name" value="GAF"/>
</dbReference>
<evidence type="ECO:0000256" key="2">
    <source>
        <dbReference type="ARBA" id="ARBA00022777"/>
    </source>
</evidence>
<dbReference type="Pfam" id="PF07730">
    <property type="entry name" value="HisKA_3"/>
    <property type="match status" value="1"/>
</dbReference>
<reference evidence="8" key="1">
    <citation type="journal article" date="2019" name="Int. J. Syst. Evol. Microbiol.">
        <title>The Global Catalogue of Microorganisms (GCM) 10K type strain sequencing project: providing services to taxonomists for standard genome sequencing and annotation.</title>
        <authorList>
            <consortium name="The Broad Institute Genomics Platform"/>
            <consortium name="The Broad Institute Genome Sequencing Center for Infectious Disease"/>
            <person name="Wu L."/>
            <person name="Ma J."/>
        </authorList>
    </citation>
    <scope>NUCLEOTIDE SEQUENCE [LARGE SCALE GENOMIC DNA]</scope>
    <source>
        <strain evidence="8">JCM 15575</strain>
    </source>
</reference>
<organism evidence="7 8">
    <name type="scientific">Microbacterium lacus</name>
    <dbReference type="NCBI Taxonomy" id="415217"/>
    <lineage>
        <taxon>Bacteria</taxon>
        <taxon>Bacillati</taxon>
        <taxon>Actinomycetota</taxon>
        <taxon>Actinomycetes</taxon>
        <taxon>Micrococcales</taxon>
        <taxon>Microbacteriaceae</taxon>
        <taxon>Microbacterium</taxon>
    </lineage>
</organism>
<feature type="domain" description="Histidine kinase/HSP90-like ATPase" evidence="6">
    <location>
        <begin position="454"/>
        <end position="544"/>
    </location>
</feature>
<keyword evidence="2" id="KW-0418">Kinase</keyword>
<dbReference type="InterPro" id="IPR003594">
    <property type="entry name" value="HATPase_dom"/>
</dbReference>
<dbReference type="Gene3D" id="3.30.450.40">
    <property type="match status" value="2"/>
</dbReference>
<dbReference type="PANTHER" id="PTHR24421:SF56">
    <property type="entry name" value="OXYGEN SENSOR HISTIDINE KINASE RESPONSE REGULATOR DOST"/>
    <property type="match status" value="1"/>
</dbReference>
<dbReference type="Pfam" id="PF13492">
    <property type="entry name" value="GAF_3"/>
    <property type="match status" value="1"/>
</dbReference>
<dbReference type="InterPro" id="IPR050482">
    <property type="entry name" value="Sensor_HK_TwoCompSys"/>
</dbReference>
<dbReference type="Pfam" id="PF02518">
    <property type="entry name" value="HATPase_c"/>
    <property type="match status" value="1"/>
</dbReference>
<evidence type="ECO:0000259" key="6">
    <source>
        <dbReference type="SMART" id="SM00387"/>
    </source>
</evidence>
<accession>A0ABP4RZY3</accession>
<dbReference type="RefSeq" id="WP_344051590.1">
    <property type="nucleotide sequence ID" value="NZ_BAAAPK010000001.1"/>
</dbReference>
<dbReference type="SMART" id="SM00387">
    <property type="entry name" value="HATPase_c"/>
    <property type="match status" value="1"/>
</dbReference>
<dbReference type="InterPro" id="IPR011712">
    <property type="entry name" value="Sig_transdc_His_kin_sub3_dim/P"/>
</dbReference>
<dbReference type="Gene3D" id="3.30.565.10">
    <property type="entry name" value="Histidine kinase-like ATPase, C-terminal domain"/>
    <property type="match status" value="1"/>
</dbReference>